<dbReference type="Gene3D" id="2.60.40.1180">
    <property type="entry name" value="Golgi alpha-mannosidase II"/>
    <property type="match status" value="2"/>
</dbReference>
<dbReference type="InterPro" id="IPR040671">
    <property type="entry name" value="Pullulanase_N2"/>
</dbReference>
<accession>A0ABS7ZBW9</accession>
<dbReference type="Pfam" id="PF11852">
    <property type="entry name" value="Pullul_strch_C"/>
    <property type="match status" value="1"/>
</dbReference>
<dbReference type="CDD" id="cd02860">
    <property type="entry name" value="E_set_Pullulanase"/>
    <property type="match status" value="1"/>
</dbReference>
<dbReference type="InterPro" id="IPR013780">
    <property type="entry name" value="Glyco_hydro_b"/>
</dbReference>
<evidence type="ECO:0000259" key="4">
    <source>
        <dbReference type="SMART" id="SM00642"/>
    </source>
</evidence>
<name>A0ABS7ZBW9_9MICO</name>
<feature type="signal peptide" evidence="3">
    <location>
        <begin position="1"/>
        <end position="42"/>
    </location>
</feature>
<dbReference type="Pfam" id="PF00128">
    <property type="entry name" value="Alpha-amylase"/>
    <property type="match status" value="1"/>
</dbReference>
<dbReference type="InterPro" id="IPR006047">
    <property type="entry name" value="GH13_cat_dom"/>
</dbReference>
<evidence type="ECO:0000313" key="6">
    <source>
        <dbReference type="Proteomes" id="UP001319870"/>
    </source>
</evidence>
<dbReference type="PANTHER" id="PTHR43002">
    <property type="entry name" value="GLYCOGEN DEBRANCHING ENZYME"/>
    <property type="match status" value="1"/>
</dbReference>
<dbReference type="InterPro" id="IPR014756">
    <property type="entry name" value="Ig_E-set"/>
</dbReference>
<evidence type="ECO:0000256" key="1">
    <source>
        <dbReference type="ARBA" id="ARBA00008061"/>
    </source>
</evidence>
<dbReference type="InterPro" id="IPR017853">
    <property type="entry name" value="GH"/>
</dbReference>
<comment type="caution">
    <text evidence="5">The sequence shown here is derived from an EMBL/GenBank/DDBJ whole genome shotgun (WGS) entry which is preliminary data.</text>
</comment>
<dbReference type="Gene3D" id="3.20.20.80">
    <property type="entry name" value="Glycosidases"/>
    <property type="match status" value="2"/>
</dbReference>
<dbReference type="RefSeq" id="WP_225564318.1">
    <property type="nucleotide sequence ID" value="NZ_JAIXCQ010000002.1"/>
</dbReference>
<dbReference type="SUPFAM" id="SSF81296">
    <property type="entry name" value="E set domains"/>
    <property type="match status" value="2"/>
</dbReference>
<dbReference type="Pfam" id="PF02922">
    <property type="entry name" value="CBM_48"/>
    <property type="match status" value="1"/>
</dbReference>
<organism evidence="5 6">
    <name type="scientific">Isoptericola luteus</name>
    <dbReference type="NCBI Taxonomy" id="2879484"/>
    <lineage>
        <taxon>Bacteria</taxon>
        <taxon>Bacillati</taxon>
        <taxon>Actinomycetota</taxon>
        <taxon>Actinomycetes</taxon>
        <taxon>Micrococcales</taxon>
        <taxon>Promicromonosporaceae</taxon>
        <taxon>Isoptericola</taxon>
    </lineage>
</organism>
<dbReference type="Gene3D" id="2.60.40.10">
    <property type="entry name" value="Immunoglobulins"/>
    <property type="match status" value="4"/>
</dbReference>
<dbReference type="InterPro" id="IPR013783">
    <property type="entry name" value="Ig-like_fold"/>
</dbReference>
<protein>
    <submittedName>
        <fullName evidence="5">Pullulanase-type alpha-1,6-glucosidase</fullName>
    </submittedName>
</protein>
<dbReference type="CDD" id="cd11341">
    <property type="entry name" value="AmyAc_Pullulanase_LD-like"/>
    <property type="match status" value="1"/>
</dbReference>
<dbReference type="Pfam" id="PF17967">
    <property type="entry name" value="Pullulanase_N2"/>
    <property type="match status" value="1"/>
</dbReference>
<sequence length="1970" mass="208967">MPRATRPPATAPEPAPATTPRRASRRAAAALTALALTVPAAAAGLAGATASAAPASAAERTAALVGDLQTELGCPADWDPACAATELTPAADGTFTGEFDLPAGTYAYKVALDDAWDESYGRDGTDADAPLVLGGDARVRVTYDDTTHRIALTPLTLAGAYDEDADAGIVAPPVRQAGSDERFYFVMTDRFANGDASNDTGGLDGDRLDHGFDPTDKGFYSGGDLAGLREKLDYVEGLGTTAIWLTPSFLNRPVQGTGADASAGYHGYWITDFTRIDPHLGTNAELEALIADAHERGIKVYFDIITNHTADVVDYAEGEYSYVDQETSPYLDAAGNAFDPGEVAGSADFPELDAATSFPYTPVVAPEDADVKVPAWLNDPTLYHNRGNSTWTGESVTFGDFDGLDDLMTEDPTVVDGFVDVYSDWIDLGIDGFRIDTVKHVNPEFWETWSAEVMDYAHSRGKDDFFMFGEVYDADAAKTSPYVRDTAMSSVLDFSFQAAATSYASGNSARGLAGLFASDDRYTTPTTSAAALPTFLGNHDMGRVGYMLAGTDDALARDELAHELMYLTRGQPVVYYGDEQGFAGTGGDKDARQTLFATQVDAYADQPLVTGEQAGSVDRYDTDAPLYRHVAGLAALREAHPALATGAQLERYAENGAGIYAFSRVDRTEKVEHLVAANNAADEREATFTTLTPGASYEVLYGALGGDGQGVTADSAGSVTVRVPGASVVVLRADRTVGAQSDGTLEVAVPAAGAAVSGTAPVAADVDDDAWSETSFAWREVGTDEWSALGTAEDTTPRLFHDVDGLAAGTLVEYRAVTQDADGDRAAASTFASVGVDVSGVVGDVEPEPEIDMVTVPGSHNSEMGCAGDWTPDCEAARLTERPDGVWAGTFDLPAGDHEYKVALNGSWDVNYGVGGAPGGGNAAYTHDGGEVTFYWDPVSHDFSSTAQGPVITLAGSFQDQVGCPGAWAPDCLASWLKDPDGDGTYTWSTDALDAGAYEVKVAHGLSWAENYGVGGAPDGANYAFSVGDGEHVVFTYDLASHVLTIETANPPLPGTGQQAAHWVREGLLLVPGGLGAGDDWRLWTAPGGGLAVADGQVRGPDGGDLPDGAAAWTLEAGGDVPDDVAQDFPALAGHTALALVGEDGEPVGRADAEALLTGQLLLTRASGDGLTAATGVQVPGVLDDLYAQAAHDRELGVQVHRNGRWASFALWAPTAQDVDLLVWPAGRDLDDDPVRFDTARQDDGSWTLDGSRSAKKLGSKHATRHGWDGARYRYEVEVYVPGTGQVETNVVTDPYSVGLTLDSTHSVVVDLSDRRWQPKVWRSSRQPVVERPVDQTIYELHVRDFSITDETVRADRRGTYLAFAEKRSDGMRHLRALERAGLTTVHLLPTFDIATIPEDRADQATTGDLTGFAPDSDEQQAAVAEVAAEDGFNWGYDPYHFSVPEGSYATAPDGGERVAEFRTMVGSLHDAGLQVVLDQVFNHTAASGQDAKSVLDKVVPGYYHRLHPTTGAVETSTCCQNVATEHAMAGRLMVDSVVTWARDYKVDGFRFDLMGHHSRENMEAVRAALDALTPREDGVDGSAVYLYGEGWNFGEVADNALFTQATQGQLGGTGIGTFSDRLRDAVHGGSPVDAASRFTQGFGTGLFTDPNGREARTGEPGSVNDGSDDEAADLGHQTDLVRLGLAGNLRDFAFVASDGEVTKGEDLDYRGSPAGYADSPEEVVTYVDAHDNETLFDLLTLKLPQSTSMDDRVRMNTVSLATTALAQTPSFWHAGTDLLRSKSLDRNSYDSGDWFNAIDWSGRDNGFGRGLPPAADNSEAWPVLGPLLADPDLKPAPADIRTASEASRELLELRSSTDLFRLGSARLVEQKVSFPAAGPGAVPGVIAMSVDDTVGRDVDRRLDGVLTVFNASADAVTVEVPELAGRDYRLSSVQRNGSDPVVRHTRWDEGSGTVTVPARTVAVLVDRQR</sequence>
<dbReference type="CDD" id="cd11339">
    <property type="entry name" value="AmyAc_bac_CMD_like_2"/>
    <property type="match status" value="1"/>
</dbReference>
<dbReference type="InterPro" id="IPR011839">
    <property type="entry name" value="Pullul_strch"/>
</dbReference>
<feature type="chain" id="PRO_5047173884" evidence="3">
    <location>
        <begin position="43"/>
        <end position="1970"/>
    </location>
</feature>
<feature type="region of interest" description="Disordered" evidence="2">
    <location>
        <begin position="1641"/>
        <end position="1673"/>
    </location>
</feature>
<dbReference type="SUPFAM" id="SSF51445">
    <property type="entry name" value="(Trans)glycosidases"/>
    <property type="match status" value="2"/>
</dbReference>
<feature type="domain" description="Glycosyl hydrolase family 13 catalytic" evidence="4">
    <location>
        <begin position="185"/>
        <end position="637"/>
    </location>
</feature>
<dbReference type="EMBL" id="JAIXCQ010000002">
    <property type="protein sequence ID" value="MCA5892548.1"/>
    <property type="molecule type" value="Genomic_DNA"/>
</dbReference>
<dbReference type="Proteomes" id="UP001319870">
    <property type="component" value="Unassembled WGS sequence"/>
</dbReference>
<dbReference type="Gene3D" id="2.60.40.1130">
    <property type="entry name" value="Rab geranylgeranyltransferase alpha-subunit, insert domain"/>
    <property type="match status" value="1"/>
</dbReference>
<dbReference type="CDD" id="cd12962">
    <property type="entry name" value="X25_BaPul_like"/>
    <property type="match status" value="3"/>
</dbReference>
<comment type="similarity">
    <text evidence="1">Belongs to the glycosyl hydrolase 13 family.</text>
</comment>
<dbReference type="InterPro" id="IPR054409">
    <property type="entry name" value="X25_BaPul-like"/>
</dbReference>
<dbReference type="InterPro" id="IPR004193">
    <property type="entry name" value="Glyco_hydro_13_N"/>
</dbReference>
<evidence type="ECO:0000256" key="3">
    <source>
        <dbReference type="SAM" id="SignalP"/>
    </source>
</evidence>
<reference evidence="5 6" key="1">
    <citation type="submission" date="2021-09" db="EMBL/GenBank/DDBJ databases">
        <title>Isoptericola luteus sp. nov., a novel bacterium isolated from Harbin, the capital city of Heilongjiang province.</title>
        <authorList>
            <person name="Li J."/>
        </authorList>
    </citation>
    <scope>NUCLEOTIDE SEQUENCE [LARGE SCALE GENOMIC DNA]</scope>
    <source>
        <strain evidence="5 6">NEAU-Y5</strain>
    </source>
</reference>
<dbReference type="Pfam" id="PF22058">
    <property type="entry name" value="X25_BaPul_like"/>
    <property type="match status" value="3"/>
</dbReference>
<evidence type="ECO:0000313" key="5">
    <source>
        <dbReference type="EMBL" id="MCA5892548.1"/>
    </source>
</evidence>
<gene>
    <name evidence="5" type="primary">pulA</name>
    <name evidence="5" type="ORF">LEP48_04165</name>
</gene>
<dbReference type="SMART" id="SM00642">
    <property type="entry name" value="Aamy"/>
    <property type="match status" value="1"/>
</dbReference>
<proteinExistence type="inferred from homology"/>
<keyword evidence="6" id="KW-1185">Reference proteome</keyword>
<dbReference type="SUPFAM" id="SSF51011">
    <property type="entry name" value="Glycosyl hydrolase domain"/>
    <property type="match status" value="1"/>
</dbReference>
<dbReference type="InterPro" id="IPR024561">
    <property type="entry name" value="Pullul_strch_C"/>
</dbReference>
<evidence type="ECO:0000256" key="2">
    <source>
        <dbReference type="SAM" id="MobiDB-lite"/>
    </source>
</evidence>
<dbReference type="NCBIfam" id="TIGR02103">
    <property type="entry name" value="pullul_strch"/>
    <property type="match status" value="1"/>
</dbReference>
<keyword evidence="3" id="KW-0732">Signal</keyword>
<feature type="region of interest" description="Disordered" evidence="2">
    <location>
        <begin position="1"/>
        <end position="24"/>
    </location>
</feature>